<dbReference type="GO" id="GO:0030014">
    <property type="term" value="C:CCR4-NOT complex"/>
    <property type="evidence" value="ECO:0007669"/>
    <property type="project" value="InterPro"/>
</dbReference>
<evidence type="ECO:0000313" key="2">
    <source>
        <dbReference type="EMBL" id="KAK3031879.1"/>
    </source>
</evidence>
<dbReference type="Gene3D" id="3.30.420.10">
    <property type="entry name" value="Ribonuclease H-like superfamily/Ribonuclease H"/>
    <property type="match status" value="1"/>
</dbReference>
<evidence type="ECO:0000256" key="1">
    <source>
        <dbReference type="SAM" id="MobiDB-lite"/>
    </source>
</evidence>
<dbReference type="InterPro" id="IPR036397">
    <property type="entry name" value="RNaseH_sf"/>
</dbReference>
<feature type="compositionally biased region" description="Basic residues" evidence="1">
    <location>
        <begin position="1"/>
        <end position="10"/>
    </location>
</feature>
<dbReference type="EMBL" id="JAVXUP010000291">
    <property type="protein sequence ID" value="KAK3031879.1"/>
    <property type="molecule type" value="Genomic_DNA"/>
</dbReference>
<dbReference type="Proteomes" id="UP001188597">
    <property type="component" value="Unassembled WGS sequence"/>
</dbReference>
<accession>A0AA88WSG7</accession>
<dbReference type="AlphaFoldDB" id="A0AA88WSG7"/>
<organism evidence="2 3">
    <name type="scientific">Escallonia herrerae</name>
    <dbReference type="NCBI Taxonomy" id="1293975"/>
    <lineage>
        <taxon>Eukaryota</taxon>
        <taxon>Viridiplantae</taxon>
        <taxon>Streptophyta</taxon>
        <taxon>Embryophyta</taxon>
        <taxon>Tracheophyta</taxon>
        <taxon>Spermatophyta</taxon>
        <taxon>Magnoliopsida</taxon>
        <taxon>eudicotyledons</taxon>
        <taxon>Gunneridae</taxon>
        <taxon>Pentapetalae</taxon>
        <taxon>asterids</taxon>
        <taxon>campanulids</taxon>
        <taxon>Escalloniales</taxon>
        <taxon>Escalloniaceae</taxon>
        <taxon>Escallonia</taxon>
    </lineage>
</organism>
<reference evidence="2" key="1">
    <citation type="submission" date="2022-12" db="EMBL/GenBank/DDBJ databases">
        <title>Draft genome assemblies for two species of Escallonia (Escalloniales).</title>
        <authorList>
            <person name="Chanderbali A."/>
            <person name="Dervinis C."/>
            <person name="Anghel I."/>
            <person name="Soltis D."/>
            <person name="Soltis P."/>
            <person name="Zapata F."/>
        </authorList>
    </citation>
    <scope>NUCLEOTIDE SEQUENCE</scope>
    <source>
        <strain evidence="2">UCBG64.0493</strain>
        <tissue evidence="2">Leaf</tissue>
    </source>
</reference>
<sequence>MKKETSRKRGNVISAESSRAEGSVYGGRNEEGDLQEESNLSNLGTDKTCICQFNFNDFDAAHDTCASDSIELLRWQGIDFEKNLSDGVDLAKFVERMMGLGLVCNDSVSWVTFYSVYSQAMVQIRLWL</sequence>
<keyword evidence="3" id="KW-1185">Reference proteome</keyword>
<evidence type="ECO:0000313" key="3">
    <source>
        <dbReference type="Proteomes" id="UP001188597"/>
    </source>
</evidence>
<dbReference type="SUPFAM" id="SSF53098">
    <property type="entry name" value="Ribonuclease H-like"/>
    <property type="match status" value="1"/>
</dbReference>
<dbReference type="GO" id="GO:0004535">
    <property type="term" value="F:poly(A)-specific ribonuclease activity"/>
    <property type="evidence" value="ECO:0007669"/>
    <property type="project" value="InterPro"/>
</dbReference>
<protein>
    <submittedName>
        <fullName evidence="2">Uncharacterized protein</fullName>
    </submittedName>
</protein>
<dbReference type="InterPro" id="IPR039637">
    <property type="entry name" value="CNOT7/CNOT8/Pop2"/>
</dbReference>
<name>A0AA88WSG7_9ASTE</name>
<proteinExistence type="predicted"/>
<gene>
    <name evidence="2" type="ORF">RJ639_035649</name>
</gene>
<dbReference type="PANTHER" id="PTHR10797">
    <property type="entry name" value="CCR4-NOT TRANSCRIPTION COMPLEX SUBUNIT"/>
    <property type="match status" value="1"/>
</dbReference>
<dbReference type="InterPro" id="IPR012337">
    <property type="entry name" value="RNaseH-like_sf"/>
</dbReference>
<feature type="region of interest" description="Disordered" evidence="1">
    <location>
        <begin position="1"/>
        <end position="39"/>
    </location>
</feature>
<comment type="caution">
    <text evidence="2">The sequence shown here is derived from an EMBL/GenBank/DDBJ whole genome shotgun (WGS) entry which is preliminary data.</text>
</comment>
<dbReference type="GO" id="GO:0003676">
    <property type="term" value="F:nucleic acid binding"/>
    <property type="evidence" value="ECO:0007669"/>
    <property type="project" value="InterPro"/>
</dbReference>